<proteinExistence type="predicted"/>
<dbReference type="RefSeq" id="WP_053059568.1">
    <property type="nucleotide sequence ID" value="NZ_CP011807.3"/>
</dbReference>
<evidence type="ECO:0000313" key="2">
    <source>
        <dbReference type="EMBL" id="ANI21656.1"/>
    </source>
</evidence>
<dbReference type="Proteomes" id="UP000035651">
    <property type="component" value="Chromosome"/>
</dbReference>
<keyword evidence="3" id="KW-1185">Reference proteome</keyword>
<gene>
    <name evidence="2" type="ORF">AB870_16185</name>
</gene>
<organism evidence="2 3">
    <name type="scientific">Pandoraea faecigallinarum</name>
    <dbReference type="NCBI Taxonomy" id="656179"/>
    <lineage>
        <taxon>Bacteria</taxon>
        <taxon>Pseudomonadati</taxon>
        <taxon>Pseudomonadota</taxon>
        <taxon>Betaproteobacteria</taxon>
        <taxon>Burkholderiales</taxon>
        <taxon>Burkholderiaceae</taxon>
        <taxon>Pandoraea</taxon>
    </lineage>
</organism>
<dbReference type="AlphaFoldDB" id="A0A173GZN5"/>
<dbReference type="EMBL" id="CP011807">
    <property type="protein sequence ID" value="ANI21656.1"/>
    <property type="molecule type" value="Genomic_DNA"/>
</dbReference>
<accession>A0A173GZN5</accession>
<sequence length="140" mass="15236">MKTIADKANAQIAQYRNAYDELLRPARQADAQRKQLAHEVEVQRAALKLASEKNDRLYAVGQEMLTAYETMDVATVVAARQPFATQARVKYGQIAQQYGDRLYEGKFDEQQAIAAASAKPEPVAVPAPADATASAPAATK</sequence>
<evidence type="ECO:0000256" key="1">
    <source>
        <dbReference type="SAM" id="MobiDB-lite"/>
    </source>
</evidence>
<dbReference type="OrthoDB" id="7032041at2"/>
<protein>
    <submittedName>
        <fullName evidence="2">Uncharacterized protein</fullName>
    </submittedName>
</protein>
<feature type="region of interest" description="Disordered" evidence="1">
    <location>
        <begin position="118"/>
        <end position="140"/>
    </location>
</feature>
<dbReference type="KEGG" id="pfg:AB870_16185"/>
<evidence type="ECO:0000313" key="3">
    <source>
        <dbReference type="Proteomes" id="UP000035651"/>
    </source>
</evidence>
<name>A0A173GZN5_9BURK</name>
<reference evidence="2" key="1">
    <citation type="submission" date="2016-06" db="EMBL/GenBank/DDBJ databases">
        <title>Complete Genome Sequence of Pandoraea faecigallinarum DSM-23572.</title>
        <authorList>
            <person name="Yong D."/>
            <person name="Ee R."/>
            <person name="Lim Y.-L."/>
            <person name="Yin W.-F."/>
            <person name="Chan K.-G."/>
        </authorList>
    </citation>
    <scope>NUCLEOTIDE SEQUENCE</scope>
    <source>
        <strain evidence="2">DSM 23572</strain>
    </source>
</reference>